<feature type="region of interest" description="Disordered" evidence="1">
    <location>
        <begin position="1"/>
        <end position="80"/>
    </location>
</feature>
<accession>A0A9P4PPU9</accession>
<organism evidence="2 3">
    <name type="scientific">Karstenula rhodostoma CBS 690.94</name>
    <dbReference type="NCBI Taxonomy" id="1392251"/>
    <lineage>
        <taxon>Eukaryota</taxon>
        <taxon>Fungi</taxon>
        <taxon>Dikarya</taxon>
        <taxon>Ascomycota</taxon>
        <taxon>Pezizomycotina</taxon>
        <taxon>Dothideomycetes</taxon>
        <taxon>Pleosporomycetidae</taxon>
        <taxon>Pleosporales</taxon>
        <taxon>Massarineae</taxon>
        <taxon>Didymosphaeriaceae</taxon>
        <taxon>Karstenula</taxon>
    </lineage>
</organism>
<dbReference type="EMBL" id="MU001494">
    <property type="protein sequence ID" value="KAF2449109.1"/>
    <property type="molecule type" value="Genomic_DNA"/>
</dbReference>
<proteinExistence type="predicted"/>
<evidence type="ECO:0000256" key="1">
    <source>
        <dbReference type="SAM" id="MobiDB-lite"/>
    </source>
</evidence>
<dbReference type="AlphaFoldDB" id="A0A9P4PPU9"/>
<feature type="compositionally biased region" description="Low complexity" evidence="1">
    <location>
        <begin position="45"/>
        <end position="65"/>
    </location>
</feature>
<reference evidence="2" key="1">
    <citation type="journal article" date="2020" name="Stud. Mycol.">
        <title>101 Dothideomycetes genomes: a test case for predicting lifestyles and emergence of pathogens.</title>
        <authorList>
            <person name="Haridas S."/>
            <person name="Albert R."/>
            <person name="Binder M."/>
            <person name="Bloem J."/>
            <person name="Labutti K."/>
            <person name="Salamov A."/>
            <person name="Andreopoulos B."/>
            <person name="Baker S."/>
            <person name="Barry K."/>
            <person name="Bills G."/>
            <person name="Bluhm B."/>
            <person name="Cannon C."/>
            <person name="Castanera R."/>
            <person name="Culley D."/>
            <person name="Daum C."/>
            <person name="Ezra D."/>
            <person name="Gonzalez J."/>
            <person name="Henrissat B."/>
            <person name="Kuo A."/>
            <person name="Liang C."/>
            <person name="Lipzen A."/>
            <person name="Lutzoni F."/>
            <person name="Magnuson J."/>
            <person name="Mondo S."/>
            <person name="Nolan M."/>
            <person name="Ohm R."/>
            <person name="Pangilinan J."/>
            <person name="Park H.-J."/>
            <person name="Ramirez L."/>
            <person name="Alfaro M."/>
            <person name="Sun H."/>
            <person name="Tritt A."/>
            <person name="Yoshinaga Y."/>
            <person name="Zwiers L.-H."/>
            <person name="Turgeon B."/>
            <person name="Goodwin S."/>
            <person name="Spatafora J."/>
            <person name="Crous P."/>
            <person name="Grigoriev I."/>
        </authorList>
    </citation>
    <scope>NUCLEOTIDE SEQUENCE</scope>
    <source>
        <strain evidence="2">CBS 690.94</strain>
    </source>
</reference>
<comment type="caution">
    <text evidence="2">The sequence shown here is derived from an EMBL/GenBank/DDBJ whole genome shotgun (WGS) entry which is preliminary data.</text>
</comment>
<sequence>MGPAHRNAAQACAPPTAEMHDLPQPHTNCPPSRSPAPKQKPHHPTPLSLLTTTPRSTWTPTQTSSRAHHRATPKPTSPSR</sequence>
<name>A0A9P4PPU9_9PLEO</name>
<evidence type="ECO:0000313" key="2">
    <source>
        <dbReference type="EMBL" id="KAF2449109.1"/>
    </source>
</evidence>
<evidence type="ECO:0000313" key="3">
    <source>
        <dbReference type="Proteomes" id="UP000799764"/>
    </source>
</evidence>
<dbReference type="Proteomes" id="UP000799764">
    <property type="component" value="Unassembled WGS sequence"/>
</dbReference>
<keyword evidence="3" id="KW-1185">Reference proteome</keyword>
<gene>
    <name evidence="2" type="ORF">P171DRAFT_427393</name>
</gene>
<protein>
    <submittedName>
        <fullName evidence="2">Uncharacterized protein</fullName>
    </submittedName>
</protein>